<gene>
    <name evidence="2" type="ORF">A3Q41_04912</name>
    <name evidence="3" type="ORF">A3Q41_05046</name>
</gene>
<name>A0A143QTG4_RHOFA</name>
<proteinExistence type="predicted"/>
<dbReference type="AlphaFoldDB" id="A0A143QTG4"/>
<dbReference type="KEGG" id="rhs:A3Q41_05046"/>
<dbReference type="PATRIC" id="fig|1653479.3.peg.4971"/>
<keyword evidence="4" id="KW-1185">Reference proteome</keyword>
<evidence type="ECO:0000313" key="2">
    <source>
        <dbReference type="EMBL" id="AMY26167.1"/>
    </source>
</evidence>
<keyword evidence="3" id="KW-0614">Plasmid</keyword>
<sequence length="97" mass="9976">MILATAQAVQDFSVQAIEFNVTAELPPGANGLLKLLNWLLWGVLLACMAAIVFSGGKMAWEKWNQGSIQAPKILLGALVGAIVSGSANAILNAVAGG</sequence>
<feature type="transmembrane region" description="Helical" evidence="1">
    <location>
        <begin position="35"/>
        <end position="53"/>
    </location>
</feature>
<accession>A0A143QTG4</accession>
<dbReference type="KEGG" id="rhs:A3Q41_04912"/>
<organism evidence="3 4">
    <name type="scientific">Rhodococcoides fascians</name>
    <name type="common">Rhodococcus fascians</name>
    <dbReference type="NCBI Taxonomy" id="1828"/>
    <lineage>
        <taxon>Bacteria</taxon>
        <taxon>Bacillati</taxon>
        <taxon>Actinomycetota</taxon>
        <taxon>Actinomycetes</taxon>
        <taxon>Mycobacteriales</taxon>
        <taxon>Nocardiaceae</taxon>
        <taxon>Rhodococcoides</taxon>
    </lineage>
</organism>
<protein>
    <submittedName>
        <fullName evidence="3">Uncharacterized protein</fullName>
    </submittedName>
</protein>
<reference evidence="3" key="3">
    <citation type="submission" date="2016-04" db="EMBL/GenBank/DDBJ databases">
        <authorList>
            <person name="Evans L.H."/>
            <person name="Alamgir A."/>
            <person name="Owens N."/>
            <person name="Weber N.D."/>
            <person name="Virtaneva K."/>
            <person name="Barbian K."/>
            <person name="Babar A."/>
            <person name="Rosenke K."/>
        </authorList>
    </citation>
    <scope>NUCLEOTIDE SEQUENCE</scope>
    <source>
        <strain evidence="3">PBTS2</strain>
        <plasmid evidence="3">unnamed1</plasmid>
    </source>
</reference>
<keyword evidence="1" id="KW-0812">Transmembrane</keyword>
<evidence type="ECO:0000313" key="4">
    <source>
        <dbReference type="Proteomes" id="UP000076038"/>
    </source>
</evidence>
<dbReference type="Proteomes" id="UP000076038">
    <property type="component" value="Plasmid unnamed1"/>
</dbReference>
<dbReference type="RefSeq" id="WP_008720862.1">
    <property type="nucleotide sequence ID" value="NZ_CP015221.1"/>
</dbReference>
<evidence type="ECO:0000313" key="3">
    <source>
        <dbReference type="EMBL" id="AMY26301.1"/>
    </source>
</evidence>
<reference evidence="4" key="2">
    <citation type="submission" date="2016-04" db="EMBL/GenBank/DDBJ databases">
        <title>Complete Genome and Plasmid Sequences for Rhodococcus fascians D188 and Draft Sequences for Rhodococcus spp. Isolates PBTS 1 and PBTS 2.</title>
        <authorList>
            <person name="Stamer R."/>
            <person name="Vereecke D."/>
            <person name="Zhang Y."/>
            <person name="Schilkey F."/>
            <person name="Devitt N."/>
            <person name="Randall J."/>
        </authorList>
    </citation>
    <scope>NUCLEOTIDE SEQUENCE [LARGE SCALE GENOMIC DNA]</scope>
    <source>
        <strain evidence="4">PBTS2</strain>
        <plasmid evidence="4">unnamed1</plasmid>
    </source>
</reference>
<evidence type="ECO:0000256" key="1">
    <source>
        <dbReference type="SAM" id="Phobius"/>
    </source>
</evidence>
<dbReference type="EMBL" id="CP015221">
    <property type="protein sequence ID" value="AMY26301.1"/>
    <property type="molecule type" value="Genomic_DNA"/>
</dbReference>
<feature type="transmembrane region" description="Helical" evidence="1">
    <location>
        <begin position="73"/>
        <end position="95"/>
    </location>
</feature>
<geneLocation type="plasmid" evidence="3 4">
    <name>unnamed1</name>
</geneLocation>
<dbReference type="OrthoDB" id="4557262at2"/>
<keyword evidence="1" id="KW-0472">Membrane</keyword>
<dbReference type="EMBL" id="CP015221">
    <property type="protein sequence ID" value="AMY26167.1"/>
    <property type="molecule type" value="Genomic_DNA"/>
</dbReference>
<keyword evidence="1" id="KW-1133">Transmembrane helix</keyword>
<reference evidence="3 4" key="1">
    <citation type="journal article" date="2016" name="Genome Announc.">
        <title>Complete Genome and Plasmid Sequences for Rhodococcus fascians D188 and Draft Sequences for Rhodococcus Isolates PBTS 1 and PBTS 2.</title>
        <authorList>
            <person name="Stamler R.A."/>
            <person name="Vereecke D."/>
            <person name="Zhang Y."/>
            <person name="Schilkey F."/>
            <person name="Devitt N."/>
            <person name="Randall J.J."/>
        </authorList>
    </citation>
    <scope>NUCLEOTIDE SEQUENCE [LARGE SCALE GENOMIC DNA]</scope>
    <source>
        <strain evidence="3 4">PBTS2</strain>
        <plasmid evidence="3">unnamed1</plasmid>
    </source>
</reference>